<evidence type="ECO:0000313" key="12">
    <source>
        <dbReference type="EMBL" id="NRT19609.1"/>
    </source>
</evidence>
<evidence type="ECO:0000256" key="5">
    <source>
        <dbReference type="ARBA" id="ARBA00022989"/>
    </source>
</evidence>
<evidence type="ECO:0000256" key="8">
    <source>
        <dbReference type="ARBA" id="ARBA00023136"/>
    </source>
</evidence>
<reference evidence="12 13" key="1">
    <citation type="submission" date="2020-05" db="EMBL/GenBank/DDBJ databases">
        <title>Genomic Encyclopedia of Type Strains, Phase IV (KMG-V): Genome sequencing to study the core and pangenomes of soil and plant-associated prokaryotes.</title>
        <authorList>
            <person name="Whitman W."/>
        </authorList>
    </citation>
    <scope>NUCLEOTIDE SEQUENCE [LARGE SCALE GENOMIC DNA]</scope>
    <source>
        <strain evidence="12 13">9A</strain>
    </source>
</reference>
<evidence type="ECO:0000256" key="4">
    <source>
        <dbReference type="ARBA" id="ARBA00022692"/>
    </source>
</evidence>
<keyword evidence="3 10" id="KW-1003">Cell membrane</keyword>
<comment type="function">
    <text evidence="10">Na(+)/H(+) antiporter that extrudes sodium in exchange for external protons.</text>
</comment>
<dbReference type="InterPro" id="IPR006153">
    <property type="entry name" value="Cation/H_exchanger_TM"/>
</dbReference>
<feature type="transmembrane region" description="Helical" evidence="10">
    <location>
        <begin position="54"/>
        <end position="73"/>
    </location>
</feature>
<evidence type="ECO:0000313" key="13">
    <source>
        <dbReference type="Proteomes" id="UP000779507"/>
    </source>
</evidence>
<keyword evidence="5 10" id="KW-1133">Transmembrane helix</keyword>
<evidence type="ECO:0000256" key="1">
    <source>
        <dbReference type="ARBA" id="ARBA00004651"/>
    </source>
</evidence>
<evidence type="ECO:0000259" key="11">
    <source>
        <dbReference type="Pfam" id="PF00999"/>
    </source>
</evidence>
<feature type="transmembrane region" description="Helical" evidence="10">
    <location>
        <begin position="182"/>
        <end position="201"/>
    </location>
</feature>
<gene>
    <name evidence="12" type="ORF">HNP98_002441</name>
</gene>
<dbReference type="EMBL" id="JABSNP010000010">
    <property type="protein sequence ID" value="NRT19609.1"/>
    <property type="molecule type" value="Genomic_DNA"/>
</dbReference>
<feature type="transmembrane region" description="Helical" evidence="10">
    <location>
        <begin position="293"/>
        <end position="318"/>
    </location>
</feature>
<accession>A0ABX2FTC7</accession>
<evidence type="ECO:0000256" key="9">
    <source>
        <dbReference type="ARBA" id="ARBA00023201"/>
    </source>
</evidence>
<keyword evidence="10" id="KW-0050">Antiport</keyword>
<dbReference type="InterPro" id="IPR018422">
    <property type="entry name" value="Cation/H_exchanger_CPA1"/>
</dbReference>
<evidence type="ECO:0000256" key="7">
    <source>
        <dbReference type="ARBA" id="ARBA00023065"/>
    </source>
</evidence>
<comment type="caution">
    <text evidence="10">Lacks conserved residue(s) required for the propagation of feature annotation.</text>
</comment>
<evidence type="ECO:0000256" key="6">
    <source>
        <dbReference type="ARBA" id="ARBA00023053"/>
    </source>
</evidence>
<dbReference type="Proteomes" id="UP000779507">
    <property type="component" value="Unassembled WGS sequence"/>
</dbReference>
<dbReference type="PANTHER" id="PTHR10110">
    <property type="entry name" value="SODIUM/HYDROGEN EXCHANGER"/>
    <property type="match status" value="1"/>
</dbReference>
<feature type="transmembrane region" description="Helical" evidence="10">
    <location>
        <begin position="378"/>
        <end position="402"/>
    </location>
</feature>
<keyword evidence="6 10" id="KW-0915">Sodium</keyword>
<comment type="subcellular location">
    <subcellularLocation>
        <location evidence="1 10">Cell membrane</location>
        <topology evidence="1 10">Multi-pass membrane protein</topology>
    </subcellularLocation>
</comment>
<dbReference type="NCBIfam" id="TIGR00831">
    <property type="entry name" value="a_cpa1"/>
    <property type="match status" value="1"/>
</dbReference>
<proteinExistence type="inferred from homology"/>
<keyword evidence="4 10" id="KW-0812">Transmembrane</keyword>
<comment type="caution">
    <text evidence="12">The sequence shown here is derived from an EMBL/GenBank/DDBJ whole genome shotgun (WGS) entry which is preliminary data.</text>
</comment>
<keyword evidence="8 10" id="KW-0472">Membrane</keyword>
<keyword evidence="2 10" id="KW-0813">Transport</keyword>
<protein>
    <submittedName>
        <fullName evidence="12">CPA1 family monovalent cation:H+ antiporter</fullName>
    </submittedName>
</protein>
<evidence type="ECO:0000256" key="2">
    <source>
        <dbReference type="ARBA" id="ARBA00022448"/>
    </source>
</evidence>
<feature type="transmembrane region" description="Helical" evidence="10">
    <location>
        <begin position="85"/>
        <end position="106"/>
    </location>
</feature>
<evidence type="ECO:0000256" key="10">
    <source>
        <dbReference type="RuleBase" id="RU366002"/>
    </source>
</evidence>
<dbReference type="RefSeq" id="WP_173810324.1">
    <property type="nucleotide sequence ID" value="NZ_JABSNP010000010.1"/>
</dbReference>
<feature type="transmembrane region" description="Helical" evidence="10">
    <location>
        <begin position="231"/>
        <end position="250"/>
    </location>
</feature>
<dbReference type="Pfam" id="PF00999">
    <property type="entry name" value="Na_H_Exchanger"/>
    <property type="match status" value="1"/>
</dbReference>
<feature type="transmembrane region" description="Helical" evidence="10">
    <location>
        <begin position="262"/>
        <end position="281"/>
    </location>
</feature>
<keyword evidence="9 10" id="KW-0739">Sodium transport</keyword>
<feature type="domain" description="Cation/H+ exchanger transmembrane" evidence="11">
    <location>
        <begin position="13"/>
        <end position="404"/>
    </location>
</feature>
<evidence type="ECO:0000256" key="3">
    <source>
        <dbReference type="ARBA" id="ARBA00022475"/>
    </source>
</evidence>
<dbReference type="Gene3D" id="6.10.140.1330">
    <property type="match status" value="1"/>
</dbReference>
<feature type="transmembrane region" description="Helical" evidence="10">
    <location>
        <begin position="339"/>
        <end position="366"/>
    </location>
</feature>
<dbReference type="PANTHER" id="PTHR10110:SF86">
    <property type="entry name" value="SODIUM_HYDROGEN EXCHANGER 7"/>
    <property type="match status" value="1"/>
</dbReference>
<name>A0ABX2FTC7_9BACT</name>
<comment type="similarity">
    <text evidence="10">Belongs to the monovalent cation:proton antiporter 1 (CPA1) transporter (TC 2.A.36) family.</text>
</comment>
<feature type="transmembrane region" description="Helical" evidence="10">
    <location>
        <begin position="159"/>
        <end position="176"/>
    </location>
</feature>
<keyword evidence="13" id="KW-1185">Reference proteome</keyword>
<sequence>MHNLELLIALLAVATAVAELAERSRLPYPILLMLVGTGLGLLPGGPRVELAPDLVFLLFLPPLLYAAAGSTSWPDFKAARRPIGLLALGCVLFTTGLVAGVAHYLLPGFGWPAAFLLGAIVSPPDAVAAAAITQGLGLPRRVTAIIEGESLVNDATGLIAYRCAVAAVATGHFVLWQASLQLVWAAAAGVGVGLAVGWLVLHVHRLTSSPVVGTSLTFLTPYLAYLAAEELHVSAVLAVVTVGLFLGRQVTLGPQARLRSEAVWGATVFMLNCLVFMLMGLELPALLHGIAPSLLWAVLGYGLLISLAVVVARLLWWYPSAYAPRWLSADIQAAEPVPPLALVSVVAWTGMRGVLSLAAALALPLSLAPGRPFPHRDVILLITFVVIFCTLVVQGLSLGPLIRWLGIRPNPQAGREEVHVRTQLALRILAYLDRPATANWVPAEVLQRMKASYGLRLGLLRSWTTALKGRHAYDLREKPFTKSQLLQEELIRFERGVLQELQQKERTSEEVLRKLGNELDLEEVRLELDKGLF</sequence>
<organism evidence="12 13">
    <name type="scientific">Hymenobacter caeli</name>
    <dbReference type="NCBI Taxonomy" id="2735894"/>
    <lineage>
        <taxon>Bacteria</taxon>
        <taxon>Pseudomonadati</taxon>
        <taxon>Bacteroidota</taxon>
        <taxon>Cytophagia</taxon>
        <taxon>Cytophagales</taxon>
        <taxon>Hymenobacteraceae</taxon>
        <taxon>Hymenobacter</taxon>
    </lineage>
</organism>
<dbReference type="InterPro" id="IPR004705">
    <property type="entry name" value="Cation/H_exchanger_CPA1_bac"/>
</dbReference>
<keyword evidence="7 10" id="KW-0406">Ion transport</keyword>